<dbReference type="InParanoid" id="A0A6J2WMB8"/>
<dbReference type="GO" id="GO:0005886">
    <property type="term" value="C:plasma membrane"/>
    <property type="evidence" value="ECO:0007669"/>
    <property type="project" value="UniProtKB-SubCell"/>
</dbReference>
<dbReference type="Gene3D" id="2.20.70.10">
    <property type="match status" value="1"/>
</dbReference>
<dbReference type="Pfam" id="PF09068">
    <property type="entry name" value="EF-hand_2"/>
    <property type="match status" value="1"/>
</dbReference>
<dbReference type="PANTHER" id="PTHR12268:SF26">
    <property type="entry name" value="UTROPHIN"/>
    <property type="match status" value="1"/>
</dbReference>
<dbReference type="Gene3D" id="1.10.238.10">
    <property type="entry name" value="EF-hand"/>
    <property type="match status" value="2"/>
</dbReference>
<dbReference type="InterPro" id="IPR050774">
    <property type="entry name" value="KCMF1/Dystrophin"/>
</dbReference>
<dbReference type="PROSITE" id="PS50135">
    <property type="entry name" value="ZF_ZZ_2"/>
    <property type="match status" value="1"/>
</dbReference>
<feature type="region of interest" description="Disordered" evidence="8">
    <location>
        <begin position="453"/>
        <end position="524"/>
    </location>
</feature>
<protein>
    <submittedName>
        <fullName evidence="12">Utrophin-like</fullName>
    </submittedName>
</protein>
<dbReference type="RefSeq" id="XP_030644461.1">
    <property type="nucleotide sequence ID" value="XM_030788601.1"/>
</dbReference>
<dbReference type="InterPro" id="IPR015154">
    <property type="entry name" value="EF-hand_dom_typ2"/>
</dbReference>
<dbReference type="FunFam" id="3.30.60.90:FF:000001">
    <property type="entry name" value="Dystrophin isoform 2"/>
    <property type="match status" value="1"/>
</dbReference>
<evidence type="ECO:0000313" key="11">
    <source>
        <dbReference type="Proteomes" id="UP000504632"/>
    </source>
</evidence>
<dbReference type="InterPro" id="IPR011992">
    <property type="entry name" value="EF-hand-dom_pair"/>
</dbReference>
<evidence type="ECO:0000256" key="8">
    <source>
        <dbReference type="SAM" id="MobiDB-lite"/>
    </source>
</evidence>
<accession>A0A6J2WMB8</accession>
<evidence type="ECO:0000256" key="4">
    <source>
        <dbReference type="ARBA" id="ARBA00022771"/>
    </source>
</evidence>
<dbReference type="PROSITE" id="PS50020">
    <property type="entry name" value="WW_DOMAIN_2"/>
    <property type="match status" value="1"/>
</dbReference>
<dbReference type="GO" id="GO:0099536">
    <property type="term" value="P:synaptic signaling"/>
    <property type="evidence" value="ECO:0007669"/>
    <property type="project" value="TreeGrafter"/>
</dbReference>
<dbReference type="Gene3D" id="3.30.60.90">
    <property type="match status" value="1"/>
</dbReference>
<sequence length="524" mass="60552">MPAQVVEVQDNWERFCIHATNWPQQVDWALGKLRDLQKAMNQLELGLLEMESCREGQQLVEQKLLDNAQPNCTDYTETMRNQQIQLFCPFHNIKPFSQDFLCASVQPPWQRAVSHSEVPYYINHEKQTTSWDHPKMTQLFQSMADLSHVHFSAYRTAMKSRRLQKALCLDLLDLSTAQGIFDLHNLTQNARMLEIPEIINCLYTVYTVLKQIHPDLVNVPECLDLCLNWLLNVYDPGRSGKVQVLSMKVGLLSLSKGHLGDKYKYLFYQVADPSDKCNQKQLALLLHSTIQVPHQLGEAAAFGGSNAEPSVRSCFQHGSSGEDIELEQFVDWMHLEPQSMVWLPVLHRVAAAETAIHQAKCNICKDCPMMGFRYRSLKHFNYDVCQNCFFSGRTAKGHSLIYPMVEYCTPTTSGEDVRDFTKVLKNKFRSKKYFAKHPRLGYLPVQAALREEENPEMTEEHRYSQPYHKTPSTASCVKGRMHHTQETTDIEQEQQRQGQECLSSPQVERNRYSNSMRRKSLWEQ</sequence>
<dbReference type="AlphaFoldDB" id="A0A6J2WMB8"/>
<dbReference type="GeneID" id="115824873"/>
<keyword evidence="4 7" id="KW-0863">Zinc-finger</keyword>
<dbReference type="CDD" id="cd00201">
    <property type="entry name" value="WW"/>
    <property type="match status" value="1"/>
</dbReference>
<dbReference type="InterPro" id="IPR001202">
    <property type="entry name" value="WW_dom"/>
</dbReference>
<proteinExistence type="predicted"/>
<dbReference type="PANTHER" id="PTHR12268">
    <property type="entry name" value="E3 UBIQUITIN-PROTEIN LIGASE KCMF1"/>
    <property type="match status" value="1"/>
</dbReference>
<feature type="domain" description="ZZ-type" evidence="10">
    <location>
        <begin position="356"/>
        <end position="412"/>
    </location>
</feature>
<organism evidence="11 12">
    <name type="scientific">Chanos chanos</name>
    <name type="common">Milkfish</name>
    <name type="synonym">Mugil chanos</name>
    <dbReference type="NCBI Taxonomy" id="29144"/>
    <lineage>
        <taxon>Eukaryota</taxon>
        <taxon>Metazoa</taxon>
        <taxon>Chordata</taxon>
        <taxon>Craniata</taxon>
        <taxon>Vertebrata</taxon>
        <taxon>Euteleostomi</taxon>
        <taxon>Actinopterygii</taxon>
        <taxon>Neopterygii</taxon>
        <taxon>Teleostei</taxon>
        <taxon>Ostariophysi</taxon>
        <taxon>Gonorynchiformes</taxon>
        <taxon>Chanidae</taxon>
        <taxon>Chanos</taxon>
    </lineage>
</organism>
<dbReference type="SUPFAM" id="SSF47473">
    <property type="entry name" value="EF-hand"/>
    <property type="match status" value="2"/>
</dbReference>
<dbReference type="SUPFAM" id="SSF57850">
    <property type="entry name" value="RING/U-box"/>
    <property type="match status" value="1"/>
</dbReference>
<dbReference type="InterPro" id="IPR043145">
    <property type="entry name" value="Znf_ZZ_sf"/>
</dbReference>
<evidence type="ECO:0000259" key="10">
    <source>
        <dbReference type="PROSITE" id="PS50135"/>
    </source>
</evidence>
<dbReference type="Pfam" id="PF00569">
    <property type="entry name" value="ZZ"/>
    <property type="match status" value="1"/>
</dbReference>
<dbReference type="GO" id="GO:0045202">
    <property type="term" value="C:synapse"/>
    <property type="evidence" value="ECO:0007669"/>
    <property type="project" value="GOC"/>
</dbReference>
<dbReference type="GO" id="GO:0008270">
    <property type="term" value="F:zinc ion binding"/>
    <property type="evidence" value="ECO:0007669"/>
    <property type="project" value="UniProtKB-KW"/>
</dbReference>
<evidence type="ECO:0000256" key="6">
    <source>
        <dbReference type="ARBA" id="ARBA00023136"/>
    </source>
</evidence>
<dbReference type="OrthoDB" id="10057795at2759"/>
<feature type="compositionally biased region" description="Polar residues" evidence="8">
    <location>
        <begin position="498"/>
        <end position="515"/>
    </location>
</feature>
<dbReference type="SMART" id="SM00456">
    <property type="entry name" value="WW"/>
    <property type="match status" value="1"/>
</dbReference>
<evidence type="ECO:0000259" key="9">
    <source>
        <dbReference type="PROSITE" id="PS50020"/>
    </source>
</evidence>
<dbReference type="Pfam" id="PF09069">
    <property type="entry name" value="EF-hand_3"/>
    <property type="match status" value="1"/>
</dbReference>
<keyword evidence="3" id="KW-0479">Metal-binding</keyword>
<dbReference type="InterPro" id="IPR036020">
    <property type="entry name" value="WW_dom_sf"/>
</dbReference>
<feature type="domain" description="WW" evidence="9">
    <location>
        <begin position="103"/>
        <end position="136"/>
    </location>
</feature>
<dbReference type="CDD" id="cd02334">
    <property type="entry name" value="ZZ_dystrophin"/>
    <property type="match status" value="1"/>
</dbReference>
<dbReference type="InterPro" id="IPR000433">
    <property type="entry name" value="Znf_ZZ"/>
</dbReference>
<evidence type="ECO:0000313" key="12">
    <source>
        <dbReference type="RefSeq" id="XP_030644461.1"/>
    </source>
</evidence>
<dbReference type="Proteomes" id="UP000504632">
    <property type="component" value="Chromosome 1"/>
</dbReference>
<dbReference type="PROSITE" id="PS01357">
    <property type="entry name" value="ZF_ZZ_1"/>
    <property type="match status" value="1"/>
</dbReference>
<name>A0A6J2WMB8_CHACN</name>
<reference evidence="12" key="1">
    <citation type="submission" date="2025-08" db="UniProtKB">
        <authorList>
            <consortium name="RefSeq"/>
        </authorList>
    </citation>
    <scope>IDENTIFICATION</scope>
</reference>
<keyword evidence="6" id="KW-0472">Membrane</keyword>
<gene>
    <name evidence="12" type="primary">LOC115824873</name>
</gene>
<keyword evidence="11" id="KW-1185">Reference proteome</keyword>
<evidence type="ECO:0000256" key="5">
    <source>
        <dbReference type="ARBA" id="ARBA00022833"/>
    </source>
</evidence>
<dbReference type="SUPFAM" id="SSF51045">
    <property type="entry name" value="WW domain"/>
    <property type="match status" value="1"/>
</dbReference>
<keyword evidence="2" id="KW-1003">Cell membrane</keyword>
<dbReference type="FunFam" id="2.20.70.10:FF:000004">
    <property type="entry name" value="dystrophin isoform X1"/>
    <property type="match status" value="1"/>
</dbReference>
<evidence type="ECO:0000256" key="2">
    <source>
        <dbReference type="ARBA" id="ARBA00022475"/>
    </source>
</evidence>
<evidence type="ECO:0000256" key="3">
    <source>
        <dbReference type="ARBA" id="ARBA00022723"/>
    </source>
</evidence>
<evidence type="ECO:0000256" key="1">
    <source>
        <dbReference type="ARBA" id="ARBA00004202"/>
    </source>
</evidence>
<dbReference type="InterPro" id="IPR015153">
    <property type="entry name" value="EF-hand_dom_typ1"/>
</dbReference>
<dbReference type="SMART" id="SM00291">
    <property type="entry name" value="ZnF_ZZ"/>
    <property type="match status" value="1"/>
</dbReference>
<comment type="subcellular location">
    <subcellularLocation>
        <location evidence="1">Cell membrane</location>
        <topology evidence="1">Peripheral membrane protein</topology>
    </subcellularLocation>
</comment>
<keyword evidence="5" id="KW-0862">Zinc</keyword>
<evidence type="ECO:0000256" key="7">
    <source>
        <dbReference type="PROSITE-ProRule" id="PRU00228"/>
    </source>
</evidence>
<dbReference type="PROSITE" id="PS01159">
    <property type="entry name" value="WW_DOMAIN_1"/>
    <property type="match status" value="1"/>
</dbReference>